<keyword evidence="2" id="KW-1185">Reference proteome</keyword>
<dbReference type="Proteomes" id="UP001219518">
    <property type="component" value="Unassembled WGS sequence"/>
</dbReference>
<dbReference type="GO" id="GO:0071897">
    <property type="term" value="P:DNA biosynthetic process"/>
    <property type="evidence" value="ECO:0007669"/>
    <property type="project" value="UniProtKB-ARBA"/>
</dbReference>
<reference evidence="1" key="1">
    <citation type="submission" date="2021-07" db="EMBL/GenBank/DDBJ databases">
        <authorList>
            <person name="Catto M.A."/>
            <person name="Jacobson A."/>
            <person name="Kennedy G."/>
            <person name="Labadie P."/>
            <person name="Hunt B.G."/>
            <person name="Srinivasan R."/>
        </authorList>
    </citation>
    <scope>NUCLEOTIDE SEQUENCE</scope>
    <source>
        <strain evidence="1">PL_HMW_Pooled</strain>
        <tissue evidence="1">Head</tissue>
    </source>
</reference>
<sequence>MKPEALKPKEPGKKEENSFVLDDFNFEDEVELDLLQEGMEVAVIQSKEDPTVKKIREYTETLKLKGKHCVNFKLDPGADVNVIPYDVFTCINAEGDYEFHPSTLSLDAFNQTKSGSEGCFMARTETRWGAVLDLEYEVTSMAKRPLLGREACHDFNLVVRVHHPVEVSVVTNTESRDEFVEANRDVFEGLGQFKQTIHLDVDDNKLAGMCPPRRYGISIAEKLKTKTENVKLNPTKIQYKQGEVRFLGLLWSKNKIKTDPGRIEAIQALKPPQTRLMLQKVCGVFNHLMKFIPQMVSIFKKPIHKITNNRLKKMRLKLMLFNPEVEYLPGKYMYLADLLSRNFIETPVEDDPEMVVHEVVSNLSISPGMMSQLKAETEKDAVLMAVTKYYQRGWPQSKKNIVPDSMPSWNLRNDLFVEDGLVILEYKVVVHVIPTPK</sequence>
<organism evidence="1 2">
    <name type="scientific">Frankliniella fusca</name>
    <dbReference type="NCBI Taxonomy" id="407009"/>
    <lineage>
        <taxon>Eukaryota</taxon>
        <taxon>Metazoa</taxon>
        <taxon>Ecdysozoa</taxon>
        <taxon>Arthropoda</taxon>
        <taxon>Hexapoda</taxon>
        <taxon>Insecta</taxon>
        <taxon>Pterygota</taxon>
        <taxon>Neoptera</taxon>
        <taxon>Paraneoptera</taxon>
        <taxon>Thysanoptera</taxon>
        <taxon>Terebrantia</taxon>
        <taxon>Thripoidea</taxon>
        <taxon>Thripidae</taxon>
        <taxon>Frankliniella</taxon>
    </lineage>
</organism>
<dbReference type="InterPro" id="IPR050951">
    <property type="entry name" value="Retrovirus_Pol_polyprotein"/>
</dbReference>
<dbReference type="InterPro" id="IPR043502">
    <property type="entry name" value="DNA/RNA_pol_sf"/>
</dbReference>
<accession>A0AAE1HHY6</accession>
<proteinExistence type="predicted"/>
<comment type="caution">
    <text evidence="1">The sequence shown here is derived from an EMBL/GenBank/DDBJ whole genome shotgun (WGS) entry which is preliminary data.</text>
</comment>
<dbReference type="EMBL" id="JAHWGI010001036">
    <property type="protein sequence ID" value="KAK3921524.1"/>
    <property type="molecule type" value="Genomic_DNA"/>
</dbReference>
<dbReference type="SUPFAM" id="SSF56672">
    <property type="entry name" value="DNA/RNA polymerases"/>
    <property type="match status" value="1"/>
</dbReference>
<name>A0AAE1HHY6_9NEOP</name>
<evidence type="ECO:0000313" key="2">
    <source>
        <dbReference type="Proteomes" id="UP001219518"/>
    </source>
</evidence>
<evidence type="ECO:0000313" key="1">
    <source>
        <dbReference type="EMBL" id="KAK3921524.1"/>
    </source>
</evidence>
<reference evidence="1" key="2">
    <citation type="journal article" date="2023" name="BMC Genomics">
        <title>Pest status, molecular evolution, and epigenetic factors derived from the genome assembly of Frankliniella fusca, a thysanopteran phytovirus vector.</title>
        <authorList>
            <person name="Catto M.A."/>
            <person name="Labadie P.E."/>
            <person name="Jacobson A.L."/>
            <person name="Kennedy G.G."/>
            <person name="Srinivasan R."/>
            <person name="Hunt B.G."/>
        </authorList>
    </citation>
    <scope>NUCLEOTIDE SEQUENCE</scope>
    <source>
        <strain evidence="1">PL_HMW_Pooled</strain>
    </source>
</reference>
<dbReference type="PANTHER" id="PTHR37984:SF8">
    <property type="entry name" value="CCHC-TYPE DOMAIN-CONTAINING PROTEIN"/>
    <property type="match status" value="1"/>
</dbReference>
<protein>
    <submittedName>
        <fullName evidence="1">Retrovirus-related Pol polyprotein from transposon opus</fullName>
    </submittedName>
</protein>
<dbReference type="AlphaFoldDB" id="A0AAE1HHY6"/>
<dbReference type="PANTHER" id="PTHR37984">
    <property type="entry name" value="PROTEIN CBG26694"/>
    <property type="match status" value="1"/>
</dbReference>
<gene>
    <name evidence="1" type="ORF">KUF71_010696</name>
</gene>